<proteinExistence type="predicted"/>
<name>A0AAU7VRQ8_9MICO</name>
<dbReference type="RefSeq" id="WP_350350390.1">
    <property type="nucleotide sequence ID" value="NZ_CP158357.1"/>
</dbReference>
<organism evidence="2">
    <name type="scientific">Microbacterium sp. A8/3-1</name>
    <dbReference type="NCBI Taxonomy" id="3160749"/>
    <lineage>
        <taxon>Bacteria</taxon>
        <taxon>Bacillati</taxon>
        <taxon>Actinomycetota</taxon>
        <taxon>Actinomycetes</taxon>
        <taxon>Micrococcales</taxon>
        <taxon>Microbacteriaceae</taxon>
        <taxon>Microbacterium</taxon>
    </lineage>
</organism>
<evidence type="ECO:0000256" key="1">
    <source>
        <dbReference type="SAM" id="MobiDB-lite"/>
    </source>
</evidence>
<gene>
    <name evidence="2" type="ORF">ABS642_12905</name>
</gene>
<dbReference type="EMBL" id="CP158357">
    <property type="protein sequence ID" value="XBX76810.1"/>
    <property type="molecule type" value="Genomic_DNA"/>
</dbReference>
<protein>
    <submittedName>
        <fullName evidence="2">Uncharacterized protein</fullName>
    </submittedName>
</protein>
<sequence>MGLFQHRKDEEENQWTLPSEPLLREGADVLEEVPSVDPMALGLGVDVSSIVFPVAPVPPAADSIESREPGTEPDDELESDGD</sequence>
<accession>A0AAU7VRQ8</accession>
<dbReference type="AlphaFoldDB" id="A0AAU7VRQ8"/>
<feature type="region of interest" description="Disordered" evidence="1">
    <location>
        <begin position="57"/>
        <end position="82"/>
    </location>
</feature>
<evidence type="ECO:0000313" key="2">
    <source>
        <dbReference type="EMBL" id="XBX76810.1"/>
    </source>
</evidence>
<reference evidence="2" key="1">
    <citation type="submission" date="2024-06" db="EMBL/GenBank/DDBJ databases">
        <title>Draft genome sequence of Microbacterium sp. strain A8/3-1, isolated from Oxytropis tragacanthoides Fisch. ex DC. Root nodules in the Altai region of Russia.</title>
        <authorList>
            <person name="Sazanova A."/>
            <person name="Guro P."/>
            <person name="Kuznetsova I."/>
            <person name="Belimov A."/>
            <person name="Safronova V."/>
        </authorList>
    </citation>
    <scope>NUCLEOTIDE SEQUENCE</scope>
    <source>
        <strain evidence="2">A8/3-1</strain>
    </source>
</reference>
<feature type="compositionally biased region" description="Acidic residues" evidence="1">
    <location>
        <begin position="71"/>
        <end position="82"/>
    </location>
</feature>